<name>A0ABT6Z4Z9_9BACT</name>
<reference evidence="8 9" key="1">
    <citation type="submission" date="2023-05" db="EMBL/GenBank/DDBJ databases">
        <title>Novel species of genus Flectobacillus isolated from stream in China.</title>
        <authorList>
            <person name="Lu H."/>
        </authorList>
    </citation>
    <scope>NUCLEOTIDE SEQUENCE [LARGE SCALE GENOMIC DNA]</scope>
    <source>
        <strain evidence="8 9">LFS242W</strain>
    </source>
</reference>
<dbReference type="InterPro" id="IPR017853">
    <property type="entry name" value="GH"/>
</dbReference>
<evidence type="ECO:0000313" key="9">
    <source>
        <dbReference type="Proteomes" id="UP001225761"/>
    </source>
</evidence>
<keyword evidence="5" id="KW-0378">Hydrolase</keyword>
<dbReference type="SMART" id="SM00813">
    <property type="entry name" value="Alpha-L-AF_C"/>
    <property type="match status" value="1"/>
</dbReference>
<comment type="caution">
    <text evidence="8">The sequence shown here is derived from an EMBL/GenBank/DDBJ whole genome shotgun (WGS) entry which is preliminary data.</text>
</comment>
<dbReference type="Pfam" id="PF22848">
    <property type="entry name" value="ASD1_dom"/>
    <property type="match status" value="1"/>
</dbReference>
<keyword evidence="4" id="KW-0732">Signal</keyword>
<dbReference type="Gene3D" id="2.60.120.260">
    <property type="entry name" value="Galactose-binding domain-like"/>
    <property type="match status" value="1"/>
</dbReference>
<dbReference type="SUPFAM" id="SSF51445">
    <property type="entry name" value="(Trans)glycosidases"/>
    <property type="match status" value="1"/>
</dbReference>
<evidence type="ECO:0000256" key="5">
    <source>
        <dbReference type="ARBA" id="ARBA00022801"/>
    </source>
</evidence>
<dbReference type="InterPro" id="IPR055235">
    <property type="entry name" value="ASD1_cat"/>
</dbReference>
<proteinExistence type="inferred from homology"/>
<dbReference type="EMBL" id="JASHIE010000011">
    <property type="protein sequence ID" value="MDI9876182.1"/>
    <property type="molecule type" value="Genomic_DNA"/>
</dbReference>
<sequence>MKQFIQLIAFFLAFECIAQKQEPTFKVNVSQVESEVSPTMWGIFFEDINMGADGGIYAELVKNRSFEFFKPLMGWKITSPNTLQGFYLGSEITIVNQPEKASTNPRYLHVNLKNPNPQSLGISNEGFRGMGIKKGLRYDFSVFYRQKTAHTVLVIELVSSSGQIIGQTKILPNDTSNEWRKLETSFTANETDAKAKLNIWFEGNGEIDLDMISLFPSDTWKGRKEGLRADMVQMLADMKPGFIRFPGGCIVEGHDLSVRYQWKKTLGPIENRKLIVNRWNYEMAHRLAPDYFQTFGLGFMEYFQLAEDIGAEPLPILNCGMACQFNSGELAPLNQLEPYIQDALDLIEFANGDSTTFWGKVRINLGHSKPFNLKMLGVGNENWGTQYIERLEIFKEKLQAIYPNIKLVCSTGPLPNGPLFDYLNPTLRKMEVGFVDEHFYSRPEWFFANAKRYDSYDKKTKTKVFAGEYASQSVGMVSPENKNNWLTALSEAAFMTGMERNAGVVQMASYAPLFAHIDGWQWTPNLIWVDNLKSMATPNYHVQKIYSNYKGTHTVSMLYKDKQVSAGQDSLFASAVIDKNSQELILKIVNQSKEKRQISIQIEGLSKLPKAANLIKLENENLEALNTLERPNEIQAIENTITLSGKNVDLAIGGYSFTTIRLKTNAK</sequence>
<evidence type="ECO:0000313" key="8">
    <source>
        <dbReference type="EMBL" id="MDI9876182.1"/>
    </source>
</evidence>
<dbReference type="Gene3D" id="3.20.20.80">
    <property type="entry name" value="Glycosidases"/>
    <property type="match status" value="1"/>
</dbReference>
<dbReference type="SUPFAM" id="SSF51011">
    <property type="entry name" value="Glycosyl hydrolase domain"/>
    <property type="match status" value="1"/>
</dbReference>
<evidence type="ECO:0000256" key="3">
    <source>
        <dbReference type="ARBA" id="ARBA00012670"/>
    </source>
</evidence>
<evidence type="ECO:0000259" key="7">
    <source>
        <dbReference type="SMART" id="SM00813"/>
    </source>
</evidence>
<gene>
    <name evidence="8" type="ORF">QM481_16720</name>
</gene>
<evidence type="ECO:0000256" key="6">
    <source>
        <dbReference type="ARBA" id="ARBA00023180"/>
    </source>
</evidence>
<dbReference type="Proteomes" id="UP001225761">
    <property type="component" value="Unassembled WGS sequence"/>
</dbReference>
<dbReference type="PANTHER" id="PTHR31776">
    <property type="entry name" value="ALPHA-L-ARABINOFURANOSIDASE 1"/>
    <property type="match status" value="1"/>
</dbReference>
<comment type="similarity">
    <text evidence="2">Belongs to the glycosyl hydrolase 51 family.</text>
</comment>
<dbReference type="RefSeq" id="WP_283382545.1">
    <property type="nucleotide sequence ID" value="NZ_JASHIE010000011.1"/>
</dbReference>
<keyword evidence="6" id="KW-0325">Glycoprotein</keyword>
<protein>
    <recommendedName>
        <fullName evidence="3">non-reducing end alpha-L-arabinofuranosidase</fullName>
        <ecNumber evidence="3">3.2.1.55</ecNumber>
    </recommendedName>
</protein>
<dbReference type="PANTHER" id="PTHR31776:SF0">
    <property type="entry name" value="ALPHA-L-ARABINOFURANOSIDASE 1"/>
    <property type="match status" value="1"/>
</dbReference>
<dbReference type="Gene3D" id="2.60.40.1180">
    <property type="entry name" value="Golgi alpha-mannosidase II"/>
    <property type="match status" value="1"/>
</dbReference>
<comment type="catalytic activity">
    <reaction evidence="1">
        <text>Hydrolysis of terminal non-reducing alpha-L-arabinofuranoside residues in alpha-L-arabinosides.</text>
        <dbReference type="EC" id="3.2.1.55"/>
    </reaction>
</comment>
<evidence type="ECO:0000256" key="2">
    <source>
        <dbReference type="ARBA" id="ARBA00007186"/>
    </source>
</evidence>
<dbReference type="Pfam" id="PF06964">
    <property type="entry name" value="Alpha-L-AF_C"/>
    <property type="match status" value="1"/>
</dbReference>
<feature type="domain" description="Alpha-L-arabinofuranosidase C-terminal" evidence="7">
    <location>
        <begin position="467"/>
        <end position="656"/>
    </location>
</feature>
<accession>A0ABT6Z4Z9</accession>
<evidence type="ECO:0000256" key="1">
    <source>
        <dbReference type="ARBA" id="ARBA00001462"/>
    </source>
</evidence>
<dbReference type="InterPro" id="IPR013780">
    <property type="entry name" value="Glyco_hydro_b"/>
</dbReference>
<dbReference type="EC" id="3.2.1.55" evidence="3"/>
<organism evidence="8 9">
    <name type="scientific">Flectobacillus rivi</name>
    <dbReference type="NCBI Taxonomy" id="2984209"/>
    <lineage>
        <taxon>Bacteria</taxon>
        <taxon>Pseudomonadati</taxon>
        <taxon>Bacteroidota</taxon>
        <taxon>Cytophagia</taxon>
        <taxon>Cytophagales</taxon>
        <taxon>Flectobacillaceae</taxon>
        <taxon>Flectobacillus</taxon>
    </lineage>
</organism>
<dbReference type="InterPro" id="IPR010720">
    <property type="entry name" value="Alpha-L-AF_C"/>
</dbReference>
<keyword evidence="9" id="KW-1185">Reference proteome</keyword>
<evidence type="ECO:0000256" key="4">
    <source>
        <dbReference type="ARBA" id="ARBA00022729"/>
    </source>
</evidence>
<dbReference type="InterPro" id="IPR051563">
    <property type="entry name" value="Glycosyl_Hydrolase_51"/>
</dbReference>